<name>A0A5S4ZRA2_9FIRM</name>
<keyword evidence="13" id="KW-1185">Reference proteome</keyword>
<dbReference type="AlphaFoldDB" id="A0A5S4ZRA2"/>
<evidence type="ECO:0000259" key="11">
    <source>
        <dbReference type="PROSITE" id="PS51755"/>
    </source>
</evidence>
<dbReference type="InterPro" id="IPR001867">
    <property type="entry name" value="OmpR/PhoB-type_DNA-bd"/>
</dbReference>
<dbReference type="CDD" id="cd00383">
    <property type="entry name" value="trans_reg_C"/>
    <property type="match status" value="1"/>
</dbReference>
<dbReference type="Pfam" id="PF00072">
    <property type="entry name" value="Response_reg"/>
    <property type="match status" value="1"/>
</dbReference>
<evidence type="ECO:0000256" key="8">
    <source>
        <dbReference type="PROSITE-ProRule" id="PRU00169"/>
    </source>
</evidence>
<dbReference type="InterPro" id="IPR001789">
    <property type="entry name" value="Sig_transdc_resp-reg_receiver"/>
</dbReference>
<evidence type="ECO:0000256" key="6">
    <source>
        <dbReference type="ARBA" id="ARBA00023163"/>
    </source>
</evidence>
<evidence type="ECO:0000313" key="12">
    <source>
        <dbReference type="EMBL" id="TYO94617.1"/>
    </source>
</evidence>
<dbReference type="GO" id="GO:0000156">
    <property type="term" value="F:phosphorelay response regulator activity"/>
    <property type="evidence" value="ECO:0007669"/>
    <property type="project" value="TreeGrafter"/>
</dbReference>
<evidence type="ECO:0000259" key="10">
    <source>
        <dbReference type="PROSITE" id="PS50110"/>
    </source>
</evidence>
<keyword evidence="5 9" id="KW-0238">DNA-binding</keyword>
<dbReference type="PROSITE" id="PS50110">
    <property type="entry name" value="RESPONSE_REGULATORY"/>
    <property type="match status" value="1"/>
</dbReference>
<evidence type="ECO:0000256" key="4">
    <source>
        <dbReference type="ARBA" id="ARBA00023015"/>
    </source>
</evidence>
<dbReference type="Gene3D" id="1.10.10.10">
    <property type="entry name" value="Winged helix-like DNA-binding domain superfamily/Winged helix DNA-binding domain"/>
    <property type="match status" value="1"/>
</dbReference>
<evidence type="ECO:0000256" key="3">
    <source>
        <dbReference type="ARBA" id="ARBA00023012"/>
    </source>
</evidence>
<evidence type="ECO:0000256" key="5">
    <source>
        <dbReference type="ARBA" id="ARBA00023125"/>
    </source>
</evidence>
<dbReference type="InterPro" id="IPR039420">
    <property type="entry name" value="WalR-like"/>
</dbReference>
<proteinExistence type="predicted"/>
<dbReference type="RefSeq" id="WP_166512255.1">
    <property type="nucleotide sequence ID" value="NZ_VNHM01000013.1"/>
</dbReference>
<dbReference type="GO" id="GO:0000976">
    <property type="term" value="F:transcription cis-regulatory region binding"/>
    <property type="evidence" value="ECO:0007669"/>
    <property type="project" value="TreeGrafter"/>
</dbReference>
<dbReference type="CDD" id="cd19937">
    <property type="entry name" value="REC_OmpR_BsPhoP-like"/>
    <property type="match status" value="1"/>
</dbReference>
<dbReference type="InterPro" id="IPR036388">
    <property type="entry name" value="WH-like_DNA-bd_sf"/>
</dbReference>
<evidence type="ECO:0000256" key="9">
    <source>
        <dbReference type="PROSITE-ProRule" id="PRU01091"/>
    </source>
</evidence>
<dbReference type="FunFam" id="1.10.10.10:FF:000018">
    <property type="entry name" value="DNA-binding response regulator ResD"/>
    <property type="match status" value="1"/>
</dbReference>
<keyword evidence="6" id="KW-0804">Transcription</keyword>
<evidence type="ECO:0000256" key="7">
    <source>
        <dbReference type="ARBA" id="ARBA00024867"/>
    </source>
</evidence>
<dbReference type="Gene3D" id="6.10.250.690">
    <property type="match status" value="1"/>
</dbReference>
<feature type="domain" description="Response regulatory" evidence="10">
    <location>
        <begin position="4"/>
        <end position="118"/>
    </location>
</feature>
<dbReference type="InterPro" id="IPR016032">
    <property type="entry name" value="Sig_transdc_resp-reg_C-effctor"/>
</dbReference>
<dbReference type="PANTHER" id="PTHR48111:SF73">
    <property type="entry name" value="ALKALINE PHOSPHATASE SYNTHESIS TRANSCRIPTIONAL REGULATORY PROTEIN PHOP"/>
    <property type="match status" value="1"/>
</dbReference>
<evidence type="ECO:0000256" key="2">
    <source>
        <dbReference type="ARBA" id="ARBA00022553"/>
    </source>
</evidence>
<evidence type="ECO:0000256" key="1">
    <source>
        <dbReference type="ARBA" id="ARBA00018672"/>
    </source>
</evidence>
<keyword evidence="4" id="KW-0805">Transcription regulation</keyword>
<keyword evidence="3" id="KW-0902">Two-component regulatory system</keyword>
<keyword evidence="2 8" id="KW-0597">Phosphoprotein</keyword>
<dbReference type="FunFam" id="3.40.50.2300:FF:000001">
    <property type="entry name" value="DNA-binding response regulator PhoB"/>
    <property type="match status" value="1"/>
</dbReference>
<sequence length="231" mass="26043">MAHRVLVVDDEKSIVRLVTFNLEKEGFIPLEAYNGREALRLVEEQNPDLVVLDLMLPGLDGLEVCRRIRQAGHGMGVIMLTAKDQEIDRVLGLELGADDYITKPFSPRELVARVKAVLRRTAARQEYTRSGEIIKTGALVIDAGKYEVKVDGKPVELTPKEFELLNFLARNPGKVMSRDVLLDNIWDYAFSGDTRIVDVHISNIREKIEPSPKNPVYIKTVRGVGYKFRGD</sequence>
<organism evidence="12 13">
    <name type="scientific">Desulfallas thermosapovorans DSM 6562</name>
    <dbReference type="NCBI Taxonomy" id="1121431"/>
    <lineage>
        <taxon>Bacteria</taxon>
        <taxon>Bacillati</taxon>
        <taxon>Bacillota</taxon>
        <taxon>Clostridia</taxon>
        <taxon>Eubacteriales</taxon>
        <taxon>Desulfallaceae</taxon>
        <taxon>Desulfallas</taxon>
    </lineage>
</organism>
<protein>
    <recommendedName>
        <fullName evidence="1">Stage 0 sporulation protein A homolog</fullName>
    </recommendedName>
</protein>
<dbReference type="InterPro" id="IPR011006">
    <property type="entry name" value="CheY-like_superfamily"/>
</dbReference>
<feature type="DNA-binding region" description="OmpR/PhoB-type" evidence="9">
    <location>
        <begin position="131"/>
        <end position="230"/>
    </location>
</feature>
<dbReference type="Gene3D" id="3.40.50.2300">
    <property type="match status" value="1"/>
</dbReference>
<comment type="function">
    <text evidence="7">May play the central regulatory role in sporulation. It may be an element of the effector pathway responsible for the activation of sporulation genes in response to nutritional stress. Spo0A may act in concert with spo0H (a sigma factor) to control the expression of some genes that are critical to the sporulation process.</text>
</comment>
<dbReference type="SMART" id="SM00448">
    <property type="entry name" value="REC"/>
    <property type="match status" value="1"/>
</dbReference>
<dbReference type="GO" id="GO:0032993">
    <property type="term" value="C:protein-DNA complex"/>
    <property type="evidence" value="ECO:0007669"/>
    <property type="project" value="TreeGrafter"/>
</dbReference>
<dbReference type="SUPFAM" id="SSF52172">
    <property type="entry name" value="CheY-like"/>
    <property type="match status" value="1"/>
</dbReference>
<dbReference type="SMART" id="SM00862">
    <property type="entry name" value="Trans_reg_C"/>
    <property type="match status" value="1"/>
</dbReference>
<accession>A0A5S4ZRA2</accession>
<feature type="modified residue" description="4-aspartylphosphate" evidence="8">
    <location>
        <position position="53"/>
    </location>
</feature>
<comment type="caution">
    <text evidence="12">The sequence shown here is derived from an EMBL/GenBank/DDBJ whole genome shotgun (WGS) entry which is preliminary data.</text>
</comment>
<evidence type="ECO:0000313" key="13">
    <source>
        <dbReference type="Proteomes" id="UP000323166"/>
    </source>
</evidence>
<dbReference type="GO" id="GO:0006355">
    <property type="term" value="P:regulation of DNA-templated transcription"/>
    <property type="evidence" value="ECO:0007669"/>
    <property type="project" value="InterPro"/>
</dbReference>
<dbReference type="Proteomes" id="UP000323166">
    <property type="component" value="Unassembled WGS sequence"/>
</dbReference>
<gene>
    <name evidence="12" type="ORF">LX24_02275</name>
</gene>
<feature type="domain" description="OmpR/PhoB-type" evidence="11">
    <location>
        <begin position="131"/>
        <end position="230"/>
    </location>
</feature>
<reference evidence="12 13" key="1">
    <citation type="submission" date="2019-07" db="EMBL/GenBank/DDBJ databases">
        <title>Genomic Encyclopedia of Type Strains, Phase I: the one thousand microbial genomes (KMG-I) project.</title>
        <authorList>
            <person name="Kyrpides N."/>
        </authorList>
    </citation>
    <scope>NUCLEOTIDE SEQUENCE [LARGE SCALE GENOMIC DNA]</scope>
    <source>
        <strain evidence="12 13">DSM 6562</strain>
    </source>
</reference>
<dbReference type="PANTHER" id="PTHR48111">
    <property type="entry name" value="REGULATOR OF RPOS"/>
    <property type="match status" value="1"/>
</dbReference>
<dbReference type="PROSITE" id="PS51755">
    <property type="entry name" value="OMPR_PHOB"/>
    <property type="match status" value="1"/>
</dbReference>
<dbReference type="EMBL" id="VNHM01000013">
    <property type="protein sequence ID" value="TYO94617.1"/>
    <property type="molecule type" value="Genomic_DNA"/>
</dbReference>
<dbReference type="Pfam" id="PF00486">
    <property type="entry name" value="Trans_reg_C"/>
    <property type="match status" value="1"/>
</dbReference>
<dbReference type="SUPFAM" id="SSF46894">
    <property type="entry name" value="C-terminal effector domain of the bipartite response regulators"/>
    <property type="match status" value="1"/>
</dbReference>
<dbReference type="GO" id="GO:0005829">
    <property type="term" value="C:cytosol"/>
    <property type="evidence" value="ECO:0007669"/>
    <property type="project" value="TreeGrafter"/>
</dbReference>